<feature type="region of interest" description="Disordered" evidence="1">
    <location>
        <begin position="175"/>
        <end position="337"/>
    </location>
</feature>
<dbReference type="OMA" id="NDCVHES"/>
<dbReference type="InterPro" id="IPR057451">
    <property type="entry name" value="BRWD/PHIP_AD"/>
</dbReference>
<evidence type="ECO:0000256" key="1">
    <source>
        <dbReference type="SAM" id="MobiDB-lite"/>
    </source>
</evidence>
<feature type="compositionally biased region" description="Acidic residues" evidence="1">
    <location>
        <begin position="205"/>
        <end position="217"/>
    </location>
</feature>
<evidence type="ECO:0000259" key="2">
    <source>
        <dbReference type="Pfam" id="PF25313"/>
    </source>
</evidence>
<feature type="compositionally biased region" description="Basic residues" evidence="1">
    <location>
        <begin position="262"/>
        <end position="271"/>
    </location>
</feature>
<keyword evidence="4" id="KW-1185">Reference proteome</keyword>
<reference evidence="3 4" key="1">
    <citation type="journal article" date="2021" name="Nat. Plants">
        <title>The Taxus genome provides insights into paclitaxel biosynthesis.</title>
        <authorList>
            <person name="Xiong X."/>
            <person name="Gou J."/>
            <person name="Liao Q."/>
            <person name="Li Y."/>
            <person name="Zhou Q."/>
            <person name="Bi G."/>
            <person name="Li C."/>
            <person name="Du R."/>
            <person name="Wang X."/>
            <person name="Sun T."/>
            <person name="Guo L."/>
            <person name="Liang H."/>
            <person name="Lu P."/>
            <person name="Wu Y."/>
            <person name="Zhang Z."/>
            <person name="Ro D.K."/>
            <person name="Shang Y."/>
            <person name="Huang S."/>
            <person name="Yan J."/>
        </authorList>
    </citation>
    <scope>NUCLEOTIDE SEQUENCE [LARGE SCALE GENOMIC DNA]</scope>
    <source>
        <strain evidence="3">Ta-2019</strain>
    </source>
</reference>
<feature type="domain" description="BRWD/PHIP ancillary-like" evidence="2">
    <location>
        <begin position="967"/>
        <end position="1140"/>
    </location>
</feature>
<dbReference type="AlphaFoldDB" id="A0AA38G8L3"/>
<dbReference type="GO" id="GO:0007010">
    <property type="term" value="P:cytoskeleton organization"/>
    <property type="evidence" value="ECO:0007669"/>
    <property type="project" value="TreeGrafter"/>
</dbReference>
<dbReference type="GO" id="GO:0005634">
    <property type="term" value="C:nucleus"/>
    <property type="evidence" value="ECO:0007669"/>
    <property type="project" value="TreeGrafter"/>
</dbReference>
<name>A0AA38G8L3_TAXCH</name>
<organism evidence="3 4">
    <name type="scientific">Taxus chinensis</name>
    <name type="common">Chinese yew</name>
    <name type="synonym">Taxus wallichiana var. chinensis</name>
    <dbReference type="NCBI Taxonomy" id="29808"/>
    <lineage>
        <taxon>Eukaryota</taxon>
        <taxon>Viridiplantae</taxon>
        <taxon>Streptophyta</taxon>
        <taxon>Embryophyta</taxon>
        <taxon>Tracheophyta</taxon>
        <taxon>Spermatophyta</taxon>
        <taxon>Pinopsida</taxon>
        <taxon>Pinidae</taxon>
        <taxon>Conifers II</taxon>
        <taxon>Cupressales</taxon>
        <taxon>Taxaceae</taxon>
        <taxon>Taxus</taxon>
    </lineage>
</organism>
<feature type="compositionally biased region" description="Basic and acidic residues" evidence="1">
    <location>
        <begin position="277"/>
        <end position="286"/>
    </location>
</feature>
<gene>
    <name evidence="3" type="ORF">KI387_020573</name>
</gene>
<protein>
    <recommendedName>
        <fullName evidence="2">BRWD/PHIP ancillary-like domain-containing protein</fullName>
    </recommendedName>
</protein>
<dbReference type="GO" id="GO:0008360">
    <property type="term" value="P:regulation of cell shape"/>
    <property type="evidence" value="ECO:0007669"/>
    <property type="project" value="TreeGrafter"/>
</dbReference>
<sequence length="1265" mass="143056">YGRVCLFESTRLERFKLVDGKFSPDGTSIVLSDEVGQIYILATGQGESQKDAKYDQFFLGDYRPLVQDVHGNVLDQETQLPPYRRNMQDLLCDSCMIPYPEPYQSMYQQRRLGALGIDWQPPSVRLAVGTNDDGLFAIPDDTLGQLAPAQNEGNRGRWLEQPAELEDVMDWEQENDVQSDDTGSEYNGTDECTSEGEQGNACSSEESECSMDEDENSKDEGNSRAHLRRSKRKKRKAEGPMFTSSGRRVKKKDVERGDGARGRVKKYKYSRHGTSVQKERLSEKTSRPQRRAAQNALNLFSRIGDGSTEEEEFNEGDSGSQASGYTQPEENPLSSESEKVLRNCNLKNFADEDGSQDDIMPVTNPFHHVDNNNCEANNSEEFNKHARSGRKIVLKLPSRDSRKLVLPESTKSDSDVHTKANSPFLEVCKKEEKQERDHISLNDSEVKLSGKQYLESSSVAHGPENVWCDDHDNGIGKGFNGNGTSLEHPCDLSLGCEGKEIRWGEVRTRTSKRPRLGEDLNAIEGCKSRPDDCIAVDVPYHIKLMQSTSQSPEAGINRLDNADESSLQGLDEHQADMLHTKLQTFCATSSSEGLDVAARRDFTPERITNCLSRYKGLFPENFSMVNANASPTGNGSGGEANWREDEGYMSDKFQRSIPRDLADSSLNECQEMAETVAENDENVNLNHNSKYSCEAAETKSGDLGKLKNRSKRTKKGFHNMSCERKHNLSEDWEDFGHEQTFQGTRPEEDMSETLTWRGTGTRSRGNWAQQVEGNKETHNFECNNDENTLIGDFGLNVVANTEMEGRIQNAQYGRQHNFEANAHSGEEGLEVMVKNSLNVDRQIPKITLKFHAMSAEGGRKARSKRMKQAKEFIQEADSISKHCMIEDSHNDEEKRTRFHTDRLDARQSLVCSEWGSTSRVCSALRPARNKKSTTISNLRVPVEKKKGRQSTRKQSWLMLSEAEEGNRYIPQFGDEVAYFIQGHQEFLQMSNSQDRGPWKSFKGSIRSVEFCRVVGLEYSPLAGSGDTCCKLTLKFIGPGSDVYEKSFKLTLPELTNFPDFLVEKSRFDAAIKRNWTHRDKCDVWWRAENGEGGNWYSGRIVAVKPKSNSFIDSPWERYVVHYKDDSSGPHTHSPWELFDPGNRILDLPQIDIEVSSQLLYSISELEQTSYENEDCYGLMKLSQVSEKSDFHNSCVIQVEHTLTMILNNDDGADLSWTLVLCVLKPPQDCNDHIYVPCLVSIRPFHYGRPELSRVEKYKSEAVCRM</sequence>
<proteinExistence type="predicted"/>
<dbReference type="EMBL" id="JAHRHJ020000004">
    <property type="protein sequence ID" value="KAH9318804.1"/>
    <property type="molecule type" value="Genomic_DNA"/>
</dbReference>
<accession>A0AA38G8L3</accession>
<feature type="compositionally biased region" description="Polar residues" evidence="1">
    <location>
        <begin position="317"/>
        <end position="335"/>
    </location>
</feature>
<dbReference type="InterPro" id="IPR052060">
    <property type="entry name" value="Bromo_WD_repeat"/>
</dbReference>
<dbReference type="Pfam" id="PF25313">
    <property type="entry name" value="BRWD_AD"/>
    <property type="match status" value="1"/>
</dbReference>
<dbReference type="Proteomes" id="UP000824469">
    <property type="component" value="Unassembled WGS sequence"/>
</dbReference>
<evidence type="ECO:0000313" key="4">
    <source>
        <dbReference type="Proteomes" id="UP000824469"/>
    </source>
</evidence>
<feature type="non-terminal residue" evidence="3">
    <location>
        <position position="1"/>
    </location>
</feature>
<dbReference type="PANTHER" id="PTHR16266:SF17">
    <property type="entry name" value="BRWD3"/>
    <property type="match status" value="1"/>
</dbReference>
<feature type="region of interest" description="Disordered" evidence="1">
    <location>
        <begin position="932"/>
        <end position="951"/>
    </location>
</feature>
<evidence type="ECO:0000313" key="3">
    <source>
        <dbReference type="EMBL" id="KAH9318804.1"/>
    </source>
</evidence>
<feature type="compositionally biased region" description="Polar residues" evidence="1">
    <location>
        <begin position="184"/>
        <end position="201"/>
    </location>
</feature>
<dbReference type="PANTHER" id="PTHR16266">
    <property type="entry name" value="WD REPEAT DOMAIN 9"/>
    <property type="match status" value="1"/>
</dbReference>
<feature type="compositionally biased region" description="Basic residues" evidence="1">
    <location>
        <begin position="225"/>
        <end position="236"/>
    </location>
</feature>
<feature type="compositionally biased region" description="Basic and acidic residues" evidence="1">
    <location>
        <begin position="252"/>
        <end position="261"/>
    </location>
</feature>
<dbReference type="GO" id="GO:0006357">
    <property type="term" value="P:regulation of transcription by RNA polymerase II"/>
    <property type="evidence" value="ECO:0007669"/>
    <property type="project" value="TreeGrafter"/>
</dbReference>
<comment type="caution">
    <text evidence="3">The sequence shown here is derived from an EMBL/GenBank/DDBJ whole genome shotgun (WGS) entry which is preliminary data.</text>
</comment>